<evidence type="ECO:0000256" key="1">
    <source>
        <dbReference type="SAM" id="Coils"/>
    </source>
</evidence>
<feature type="coiled-coil region" evidence="1">
    <location>
        <begin position="37"/>
        <end position="78"/>
    </location>
</feature>
<evidence type="ECO:0000313" key="2">
    <source>
        <dbReference type="EMBL" id="KAK1364057.1"/>
    </source>
</evidence>
<protein>
    <submittedName>
        <fullName evidence="2">Uncharacterized protein</fullName>
    </submittedName>
</protein>
<comment type="caution">
    <text evidence="2">The sequence shown here is derived from an EMBL/GenBank/DDBJ whole genome shotgun (WGS) entry which is preliminary data.</text>
</comment>
<name>A0AAD8HAD5_9APIA</name>
<keyword evidence="1" id="KW-0175">Coiled coil</keyword>
<accession>A0AAD8HAD5</accession>
<gene>
    <name evidence="2" type="ORF">POM88_039618</name>
</gene>
<dbReference type="EMBL" id="JAUIZM010000009">
    <property type="protein sequence ID" value="KAK1364057.1"/>
    <property type="molecule type" value="Genomic_DNA"/>
</dbReference>
<reference evidence="2" key="1">
    <citation type="submission" date="2023-02" db="EMBL/GenBank/DDBJ databases">
        <title>Genome of toxic invasive species Heracleum sosnowskyi carries increased number of genes despite the absence of recent whole-genome duplications.</title>
        <authorList>
            <person name="Schelkunov M."/>
            <person name="Shtratnikova V."/>
            <person name="Makarenko M."/>
            <person name="Klepikova A."/>
            <person name="Omelchenko D."/>
            <person name="Novikova G."/>
            <person name="Obukhova E."/>
            <person name="Bogdanov V."/>
            <person name="Penin A."/>
            <person name="Logacheva M."/>
        </authorList>
    </citation>
    <scope>NUCLEOTIDE SEQUENCE</scope>
    <source>
        <strain evidence="2">Hsosn_3</strain>
        <tissue evidence="2">Leaf</tissue>
    </source>
</reference>
<sequence>MAGASEASGSRLNLLNTVSDEEDSLMAAIDAFEFPITDNLEKSLTNLNVNIASMAQQLEELTRSYQEFSANFNKQQQLLFEEISLLRVEACPIRKSIRNGF</sequence>
<reference evidence="2" key="2">
    <citation type="submission" date="2023-05" db="EMBL/GenBank/DDBJ databases">
        <authorList>
            <person name="Schelkunov M.I."/>
        </authorList>
    </citation>
    <scope>NUCLEOTIDE SEQUENCE</scope>
    <source>
        <strain evidence="2">Hsosn_3</strain>
        <tissue evidence="2">Leaf</tissue>
    </source>
</reference>
<proteinExistence type="predicted"/>
<evidence type="ECO:0000313" key="3">
    <source>
        <dbReference type="Proteomes" id="UP001237642"/>
    </source>
</evidence>
<dbReference type="Proteomes" id="UP001237642">
    <property type="component" value="Unassembled WGS sequence"/>
</dbReference>
<dbReference type="AlphaFoldDB" id="A0AAD8HAD5"/>
<keyword evidence="3" id="KW-1185">Reference proteome</keyword>
<organism evidence="2 3">
    <name type="scientific">Heracleum sosnowskyi</name>
    <dbReference type="NCBI Taxonomy" id="360622"/>
    <lineage>
        <taxon>Eukaryota</taxon>
        <taxon>Viridiplantae</taxon>
        <taxon>Streptophyta</taxon>
        <taxon>Embryophyta</taxon>
        <taxon>Tracheophyta</taxon>
        <taxon>Spermatophyta</taxon>
        <taxon>Magnoliopsida</taxon>
        <taxon>eudicotyledons</taxon>
        <taxon>Gunneridae</taxon>
        <taxon>Pentapetalae</taxon>
        <taxon>asterids</taxon>
        <taxon>campanulids</taxon>
        <taxon>Apiales</taxon>
        <taxon>Apiaceae</taxon>
        <taxon>Apioideae</taxon>
        <taxon>apioid superclade</taxon>
        <taxon>Tordylieae</taxon>
        <taxon>Tordyliinae</taxon>
        <taxon>Heracleum</taxon>
    </lineage>
</organism>